<evidence type="ECO:0000256" key="1">
    <source>
        <dbReference type="PROSITE-ProRule" id="PRU00175"/>
    </source>
</evidence>
<dbReference type="FunFam" id="3.30.40.10:FF:000539">
    <property type="entry name" value="Ring finger domain protein"/>
    <property type="match status" value="1"/>
</dbReference>
<keyword evidence="3" id="KW-1133">Transmembrane helix</keyword>
<feature type="transmembrane region" description="Helical" evidence="3">
    <location>
        <begin position="37"/>
        <end position="58"/>
    </location>
</feature>
<proteinExistence type="predicted"/>
<evidence type="ECO:0000256" key="2">
    <source>
        <dbReference type="SAM" id="MobiDB-lite"/>
    </source>
</evidence>
<reference evidence="5" key="1">
    <citation type="submission" date="2020-01" db="EMBL/GenBank/DDBJ databases">
        <authorList>
            <consortium name="DOE Joint Genome Institute"/>
            <person name="Haridas S."/>
            <person name="Albert R."/>
            <person name="Binder M."/>
            <person name="Bloem J."/>
            <person name="Labutti K."/>
            <person name="Salamov A."/>
            <person name="Andreopoulos B."/>
            <person name="Baker S.E."/>
            <person name="Barry K."/>
            <person name="Bills G."/>
            <person name="Bluhm B.H."/>
            <person name="Cannon C."/>
            <person name="Castanera R."/>
            <person name="Culley D.E."/>
            <person name="Daum C."/>
            <person name="Ezra D."/>
            <person name="Gonzalez J.B."/>
            <person name="Henrissat B."/>
            <person name="Kuo A."/>
            <person name="Liang C."/>
            <person name="Lipzen A."/>
            <person name="Lutzoni F."/>
            <person name="Magnuson J."/>
            <person name="Mondo S."/>
            <person name="Nolan M."/>
            <person name="Ohm R."/>
            <person name="Pangilinan J."/>
            <person name="Park H.-J."/>
            <person name="Ramirez L."/>
            <person name="Alfaro M."/>
            <person name="Sun H."/>
            <person name="Tritt A."/>
            <person name="Yoshinaga Y."/>
            <person name="Zwiers L.-H."/>
            <person name="Turgeon B.G."/>
            <person name="Goodwin S.B."/>
            <person name="Spatafora J.W."/>
            <person name="Crous P.W."/>
            <person name="Grigoriev I.V."/>
        </authorList>
    </citation>
    <scope>NUCLEOTIDE SEQUENCE</scope>
    <source>
        <strain evidence="5">P77</strain>
    </source>
</reference>
<sequence length="432" mass="47014">MSSATAVTTQVTPTQASGDSSRSGNETGTNGPTSSPLLFFVALGFGVVFTNLWIIVGVKYCFRYNRRRAAQQAADGEPIDMANMPRPHRRRREKKLMTMDEVNERFPLTKYKQWKSSRETEGLPASGGIATTPPSRAASMKDVEAVIPAQDEGPGPQTNTALSMARDDLTSPNSSSQQPVSPRTSVESRKGDDMPAVEKHVEVEKPTTTRIEDVPGRSATPQANVRERDDDSDDEEDPISTATAPEMMAEPGDTCAICLDTLEDDDDVRGLSCGHAFHASCVDPWLTARRACCPLCKADYYVPKPRAEGDVDAAADRRSAAGLRSPQQAIWASTRGNPFARSRVMVINHDFQRQHVDAFGRLSRPSRRDRGDVTRGGEQAGSNSGWLSRMAVSRPQAPTFPNWFGRSRGNANTAEPSTPQPPTPAQLEAGNR</sequence>
<gene>
    <name evidence="5" type="ORF">BDW02DRAFT_289083</name>
</gene>
<dbReference type="SMART" id="SM00184">
    <property type="entry name" value="RING"/>
    <property type="match status" value="1"/>
</dbReference>
<dbReference type="InterPro" id="IPR051826">
    <property type="entry name" value="E3_ubiquitin-ligase_domain"/>
</dbReference>
<feature type="domain" description="RING-type" evidence="4">
    <location>
        <begin position="255"/>
        <end position="297"/>
    </location>
</feature>
<dbReference type="EMBL" id="ML975287">
    <property type="protein sequence ID" value="KAF1835461.1"/>
    <property type="molecule type" value="Genomic_DNA"/>
</dbReference>
<feature type="region of interest" description="Disordered" evidence="2">
    <location>
        <begin position="1"/>
        <end position="31"/>
    </location>
</feature>
<dbReference type="GO" id="GO:0061630">
    <property type="term" value="F:ubiquitin protein ligase activity"/>
    <property type="evidence" value="ECO:0007669"/>
    <property type="project" value="TreeGrafter"/>
</dbReference>
<dbReference type="AlphaFoldDB" id="A0A6A5KIJ1"/>
<dbReference type="GO" id="GO:0008270">
    <property type="term" value="F:zinc ion binding"/>
    <property type="evidence" value="ECO:0007669"/>
    <property type="project" value="UniProtKB-KW"/>
</dbReference>
<dbReference type="GO" id="GO:0006511">
    <property type="term" value="P:ubiquitin-dependent protein catabolic process"/>
    <property type="evidence" value="ECO:0007669"/>
    <property type="project" value="TreeGrafter"/>
</dbReference>
<dbReference type="InterPro" id="IPR013083">
    <property type="entry name" value="Znf_RING/FYVE/PHD"/>
</dbReference>
<evidence type="ECO:0000313" key="5">
    <source>
        <dbReference type="EMBL" id="KAF1835461.1"/>
    </source>
</evidence>
<evidence type="ECO:0000256" key="3">
    <source>
        <dbReference type="SAM" id="Phobius"/>
    </source>
</evidence>
<dbReference type="PROSITE" id="PS50089">
    <property type="entry name" value="ZF_RING_2"/>
    <property type="match status" value="1"/>
</dbReference>
<dbReference type="PANTHER" id="PTHR22765">
    <property type="entry name" value="RING FINGER AND PROTEASE ASSOCIATED DOMAIN-CONTAINING"/>
    <property type="match status" value="1"/>
</dbReference>
<dbReference type="PANTHER" id="PTHR22765:SF434">
    <property type="entry name" value="GB|AAD18119.1-RELATED"/>
    <property type="match status" value="1"/>
</dbReference>
<dbReference type="SUPFAM" id="SSF57850">
    <property type="entry name" value="RING/U-box"/>
    <property type="match status" value="1"/>
</dbReference>
<keyword evidence="1" id="KW-0863">Zinc-finger</keyword>
<feature type="compositionally biased region" description="Low complexity" evidence="2">
    <location>
        <begin position="171"/>
        <end position="182"/>
    </location>
</feature>
<evidence type="ECO:0000313" key="6">
    <source>
        <dbReference type="Proteomes" id="UP000800040"/>
    </source>
</evidence>
<dbReference type="Proteomes" id="UP000800040">
    <property type="component" value="Unassembled WGS sequence"/>
</dbReference>
<dbReference type="CDD" id="cd16473">
    <property type="entry name" value="RING-H2_RNF103"/>
    <property type="match status" value="1"/>
</dbReference>
<evidence type="ECO:0000259" key="4">
    <source>
        <dbReference type="PROSITE" id="PS50089"/>
    </source>
</evidence>
<feature type="region of interest" description="Disordered" evidence="2">
    <location>
        <begin position="114"/>
        <end position="248"/>
    </location>
</feature>
<dbReference type="Gene3D" id="3.30.40.10">
    <property type="entry name" value="Zinc/RING finger domain, C3HC4 (zinc finger)"/>
    <property type="match status" value="1"/>
</dbReference>
<feature type="compositionally biased region" description="Polar residues" evidence="2">
    <location>
        <begin position="18"/>
        <end position="31"/>
    </location>
</feature>
<keyword evidence="1" id="KW-0862">Zinc</keyword>
<feature type="region of interest" description="Disordered" evidence="2">
    <location>
        <begin position="360"/>
        <end position="432"/>
    </location>
</feature>
<keyword evidence="3" id="KW-0812">Transmembrane</keyword>
<protein>
    <submittedName>
        <fullName evidence="5">RING-8 protein</fullName>
    </submittedName>
</protein>
<keyword evidence="6" id="KW-1185">Reference proteome</keyword>
<feature type="compositionally biased region" description="Low complexity" evidence="2">
    <location>
        <begin position="1"/>
        <end position="17"/>
    </location>
</feature>
<name>A0A6A5KIJ1_9PLEO</name>
<keyword evidence="3" id="KW-0472">Membrane</keyword>
<dbReference type="OrthoDB" id="8062037at2759"/>
<dbReference type="InterPro" id="IPR001841">
    <property type="entry name" value="Znf_RING"/>
</dbReference>
<dbReference type="GO" id="GO:0005737">
    <property type="term" value="C:cytoplasm"/>
    <property type="evidence" value="ECO:0007669"/>
    <property type="project" value="TreeGrafter"/>
</dbReference>
<dbReference type="Pfam" id="PF13639">
    <property type="entry name" value="zf-RING_2"/>
    <property type="match status" value="1"/>
</dbReference>
<accession>A0A6A5KIJ1</accession>
<organism evidence="5 6">
    <name type="scientific">Decorospora gaudefroyi</name>
    <dbReference type="NCBI Taxonomy" id="184978"/>
    <lineage>
        <taxon>Eukaryota</taxon>
        <taxon>Fungi</taxon>
        <taxon>Dikarya</taxon>
        <taxon>Ascomycota</taxon>
        <taxon>Pezizomycotina</taxon>
        <taxon>Dothideomycetes</taxon>
        <taxon>Pleosporomycetidae</taxon>
        <taxon>Pleosporales</taxon>
        <taxon>Pleosporineae</taxon>
        <taxon>Pleosporaceae</taxon>
        <taxon>Decorospora</taxon>
    </lineage>
</organism>
<feature type="compositionally biased region" description="Basic and acidic residues" evidence="2">
    <location>
        <begin position="366"/>
        <end position="375"/>
    </location>
</feature>
<feature type="region of interest" description="Disordered" evidence="2">
    <location>
        <begin position="71"/>
        <end position="90"/>
    </location>
</feature>
<keyword evidence="1" id="KW-0479">Metal-binding</keyword>
<feature type="compositionally biased region" description="Basic and acidic residues" evidence="2">
    <location>
        <begin position="186"/>
        <end position="215"/>
    </location>
</feature>